<evidence type="ECO:0000256" key="2">
    <source>
        <dbReference type="ARBA" id="ARBA00022516"/>
    </source>
</evidence>
<dbReference type="PANTHER" id="PTHR35809">
    <property type="entry name" value="ARCHAETIDYLSERINE DECARBOXYLASE PROENZYME-RELATED"/>
    <property type="match status" value="1"/>
</dbReference>
<dbReference type="EC" id="4.1.1.65" evidence="11"/>
<evidence type="ECO:0000256" key="8">
    <source>
        <dbReference type="ARBA" id="ARBA00023239"/>
    </source>
</evidence>
<comment type="PTM">
    <text evidence="11">Is synthesized initially as an inactive proenzyme. Formation of the active enzyme involves a self-maturation process in which the active site pyruvoyl group is generated from an internal serine residue via an autocatalytic post-translational modification. Two non-identical subunits are generated from the proenzyme in this reaction, and the pyruvate is formed at the N-terminus of the alpha chain, which is derived from the carboxyl end of the proenzyme. The post-translation cleavage follows an unusual pathway, termed non-hydrolytic serinolysis, in which the side chain hydroxyl group of the serine supplies its oxygen atom to form the C-terminus of the beta chain, while the remainder of the serine residue undergoes an oxidative deamination to produce ammonia and the pyruvoyl prosthetic group on the alpha chain.</text>
</comment>
<organism evidence="13 14">
    <name type="scientific">Geobacter hydrogenophilus</name>
    <dbReference type="NCBI Taxonomy" id="40983"/>
    <lineage>
        <taxon>Bacteria</taxon>
        <taxon>Pseudomonadati</taxon>
        <taxon>Thermodesulfobacteriota</taxon>
        <taxon>Desulfuromonadia</taxon>
        <taxon>Geobacterales</taxon>
        <taxon>Geobacteraceae</taxon>
        <taxon>Geobacter</taxon>
    </lineage>
</organism>
<dbReference type="Pfam" id="PF02666">
    <property type="entry name" value="PS_Dcarbxylase"/>
    <property type="match status" value="1"/>
</dbReference>
<comment type="catalytic activity">
    <reaction evidence="11">
        <text>a 1,2-diacyl-sn-glycero-3-phospho-L-serine + H(+) = a 1,2-diacyl-sn-glycero-3-phosphoethanolamine + CO2</text>
        <dbReference type="Rhea" id="RHEA:20828"/>
        <dbReference type="ChEBI" id="CHEBI:15378"/>
        <dbReference type="ChEBI" id="CHEBI:16526"/>
        <dbReference type="ChEBI" id="CHEBI:57262"/>
        <dbReference type="ChEBI" id="CHEBI:64612"/>
        <dbReference type="EC" id="4.1.1.65"/>
    </reaction>
</comment>
<keyword evidence="9 11" id="KW-1208">Phospholipid metabolism</keyword>
<keyword evidence="3 11" id="KW-0210">Decarboxylase</keyword>
<dbReference type="NCBIfam" id="NF003678">
    <property type="entry name" value="PRK05305.1-2"/>
    <property type="match status" value="1"/>
</dbReference>
<keyword evidence="2 11" id="KW-0444">Lipid biosynthesis</keyword>
<dbReference type="PANTHER" id="PTHR35809:SF1">
    <property type="entry name" value="ARCHAETIDYLSERINE DECARBOXYLASE PROENZYME-RELATED"/>
    <property type="match status" value="1"/>
</dbReference>
<evidence type="ECO:0000256" key="10">
    <source>
        <dbReference type="ARBA" id="ARBA00023317"/>
    </source>
</evidence>
<comment type="subcellular location">
    <subcellularLocation>
        <location evidence="11">Cell membrane</location>
        <topology evidence="11">Peripheral membrane protein</topology>
    </subcellularLocation>
</comment>
<evidence type="ECO:0000313" key="14">
    <source>
        <dbReference type="Proteomes" id="UP001144352"/>
    </source>
</evidence>
<evidence type="ECO:0000256" key="3">
    <source>
        <dbReference type="ARBA" id="ARBA00022793"/>
    </source>
</evidence>
<feature type="modified residue" description="Pyruvic acid (Ser); by autocatalysis" evidence="11">
    <location>
        <position position="187"/>
    </location>
</feature>
<proteinExistence type="inferred from homology"/>
<comment type="cofactor">
    <cofactor evidence="11">
        <name>pyruvate</name>
        <dbReference type="ChEBI" id="CHEBI:15361"/>
    </cofactor>
    <text evidence="11">Binds 1 pyruvoyl group covalently per subunit.</text>
</comment>
<comment type="subunit">
    <text evidence="11">Heterodimer of a large membrane-associated beta subunit and a small pyruvoyl-containing alpha subunit.</text>
</comment>
<keyword evidence="12" id="KW-1133">Transmembrane helix</keyword>
<keyword evidence="1 11" id="KW-1003">Cell membrane</keyword>
<dbReference type="RefSeq" id="WP_214187041.1">
    <property type="nucleotide sequence ID" value="NZ_BSDS01000001.1"/>
</dbReference>
<evidence type="ECO:0000256" key="1">
    <source>
        <dbReference type="ARBA" id="ARBA00022475"/>
    </source>
</evidence>
<dbReference type="AlphaFoldDB" id="A0A9W6FXQ6"/>
<dbReference type="InterPro" id="IPR033175">
    <property type="entry name" value="PSD-A"/>
</dbReference>
<evidence type="ECO:0000256" key="11">
    <source>
        <dbReference type="HAMAP-Rule" id="MF_00664"/>
    </source>
</evidence>
<feature type="site" description="Cleavage (non-hydrolytic); by autocatalysis" evidence="11">
    <location>
        <begin position="186"/>
        <end position="187"/>
    </location>
</feature>
<name>A0A9W6FXQ6_9BACT</name>
<dbReference type="HAMAP" id="MF_00664">
    <property type="entry name" value="PS_decarb_PSD_A"/>
    <property type="match status" value="1"/>
</dbReference>
<keyword evidence="12" id="KW-0812">Transmembrane</keyword>
<keyword evidence="10 11" id="KW-0670">Pyruvate</keyword>
<dbReference type="NCBIfam" id="NF003685">
    <property type="entry name" value="PRK05305.2-5"/>
    <property type="match status" value="1"/>
</dbReference>
<keyword evidence="5 11" id="KW-0472">Membrane</keyword>
<reference evidence="13" key="1">
    <citation type="submission" date="2022-12" db="EMBL/GenBank/DDBJ databases">
        <title>Reference genome sequencing for broad-spectrum identification of bacterial and archaeal isolates by mass spectrometry.</title>
        <authorList>
            <person name="Sekiguchi Y."/>
            <person name="Tourlousse D.M."/>
        </authorList>
    </citation>
    <scope>NUCLEOTIDE SEQUENCE</scope>
    <source>
        <strain evidence="13">H2</strain>
    </source>
</reference>
<gene>
    <name evidence="11 13" type="primary">psd</name>
    <name evidence="13" type="ORF">GHYDROH2_02290</name>
</gene>
<keyword evidence="6 11" id="KW-0865">Zymogen</keyword>
<comment type="function">
    <text evidence="11">Catalyzes the formation of phosphatidylethanolamine (PtdEtn) from phosphatidylserine (PtdSer).</text>
</comment>
<keyword evidence="4 11" id="KW-0443">Lipid metabolism</keyword>
<comment type="pathway">
    <text evidence="11">Phospholipid metabolism; phosphatidylethanolamine biosynthesis; phosphatidylethanolamine from CDP-diacylglycerol: step 2/2.</text>
</comment>
<sequence length="218" mass="24038">MRNTNTPIAAEGYPFIVGAAFITVVLAALGSKIPALLFLALLFGALTLFIVFFFRNPERTTSADENAVIAPADGVVIYLGPSREEHLGEEMTKISIFMSVFNVHVNRVPITGKVLDTFYIKGKFLDVRDERATFENEQSGLIIETVKGMKMVVVQVAGLIARRIVCYAAKGDQLVRGRRYGLIRFGSRLDVYLPRETVVRVRMGDKTVAGETILGLLP</sequence>
<comment type="caution">
    <text evidence="13">The sequence shown here is derived from an EMBL/GenBank/DDBJ whole genome shotgun (WGS) entry which is preliminary data.</text>
</comment>
<feature type="transmembrane region" description="Helical" evidence="12">
    <location>
        <begin position="35"/>
        <end position="54"/>
    </location>
</feature>
<accession>A0A9W6FXQ6</accession>
<dbReference type="InterPro" id="IPR003817">
    <property type="entry name" value="PS_Dcarbxylase"/>
</dbReference>
<feature type="active site" description="Schiff-base intermediate with substrate; via pyruvic acid" evidence="11">
    <location>
        <position position="187"/>
    </location>
</feature>
<comment type="similarity">
    <text evidence="11">Belongs to the phosphatidylserine decarboxylase family. PSD-A subfamily.</text>
</comment>
<evidence type="ECO:0000256" key="4">
    <source>
        <dbReference type="ARBA" id="ARBA00023098"/>
    </source>
</evidence>
<evidence type="ECO:0000256" key="9">
    <source>
        <dbReference type="ARBA" id="ARBA00023264"/>
    </source>
</evidence>
<dbReference type="GO" id="GO:0006646">
    <property type="term" value="P:phosphatidylethanolamine biosynthetic process"/>
    <property type="evidence" value="ECO:0007669"/>
    <property type="project" value="UniProtKB-UniRule"/>
</dbReference>
<dbReference type="Proteomes" id="UP001144352">
    <property type="component" value="Unassembled WGS sequence"/>
</dbReference>
<keyword evidence="8 11" id="KW-0456">Lyase</keyword>
<keyword evidence="14" id="KW-1185">Reference proteome</keyword>
<evidence type="ECO:0000313" key="13">
    <source>
        <dbReference type="EMBL" id="GLI36728.1"/>
    </source>
</evidence>
<feature type="chain" id="PRO_5041027471" description="Phosphatidylserine decarboxylase beta chain" evidence="11">
    <location>
        <begin position="1"/>
        <end position="186"/>
    </location>
</feature>
<evidence type="ECO:0000256" key="12">
    <source>
        <dbReference type="SAM" id="Phobius"/>
    </source>
</evidence>
<feature type="transmembrane region" description="Helical" evidence="12">
    <location>
        <begin position="12"/>
        <end position="29"/>
    </location>
</feature>
<protein>
    <recommendedName>
        <fullName evidence="11">Phosphatidylserine decarboxylase proenzyme</fullName>
        <ecNumber evidence="11">4.1.1.65</ecNumber>
    </recommendedName>
    <component>
        <recommendedName>
            <fullName evidence="11">Phosphatidylserine decarboxylase alpha chain</fullName>
        </recommendedName>
    </component>
    <component>
        <recommendedName>
            <fullName evidence="11">Phosphatidylserine decarboxylase beta chain</fullName>
        </recommendedName>
    </component>
</protein>
<dbReference type="EMBL" id="BSDS01000001">
    <property type="protein sequence ID" value="GLI36728.1"/>
    <property type="molecule type" value="Genomic_DNA"/>
</dbReference>
<evidence type="ECO:0000256" key="7">
    <source>
        <dbReference type="ARBA" id="ARBA00023209"/>
    </source>
</evidence>
<dbReference type="GO" id="GO:0004609">
    <property type="term" value="F:phosphatidylserine decarboxylase activity"/>
    <property type="evidence" value="ECO:0007669"/>
    <property type="project" value="UniProtKB-UniRule"/>
</dbReference>
<evidence type="ECO:0000256" key="6">
    <source>
        <dbReference type="ARBA" id="ARBA00023145"/>
    </source>
</evidence>
<keyword evidence="7 11" id="KW-0594">Phospholipid biosynthesis</keyword>
<evidence type="ECO:0000256" key="5">
    <source>
        <dbReference type="ARBA" id="ARBA00023136"/>
    </source>
</evidence>
<dbReference type="GO" id="GO:0005886">
    <property type="term" value="C:plasma membrane"/>
    <property type="evidence" value="ECO:0007669"/>
    <property type="project" value="UniProtKB-SubCell"/>
</dbReference>
<feature type="chain" id="PRO_5041027472" description="Phosphatidylserine decarboxylase alpha chain" evidence="11">
    <location>
        <begin position="187"/>
        <end position="218"/>
    </location>
</feature>